<dbReference type="Pfam" id="PF11838">
    <property type="entry name" value="ERAP1_C"/>
    <property type="match status" value="1"/>
</dbReference>
<keyword evidence="5 17" id="KW-0645">Protease</keyword>
<evidence type="ECO:0000256" key="15">
    <source>
        <dbReference type="PIRSR" id="PIRSR634016-3"/>
    </source>
</evidence>
<dbReference type="InterPro" id="IPR014782">
    <property type="entry name" value="Peptidase_M1_dom"/>
</dbReference>
<feature type="domain" description="Peptidase M1 membrane alanine aminopeptidase" evidence="19">
    <location>
        <begin position="272"/>
        <end position="491"/>
    </location>
</feature>
<dbReference type="AlphaFoldDB" id="B3MSA8"/>
<feature type="non-terminal residue" evidence="22">
    <location>
        <position position="795"/>
    </location>
</feature>
<dbReference type="FunFam" id="2.60.40.1910:FF:000008">
    <property type="entry name" value="Aminopeptidase"/>
    <property type="match status" value="1"/>
</dbReference>
<organism evidence="22 23">
    <name type="scientific">Drosophila ananassae</name>
    <name type="common">Fruit fly</name>
    <dbReference type="NCBI Taxonomy" id="7217"/>
    <lineage>
        <taxon>Eukaryota</taxon>
        <taxon>Metazoa</taxon>
        <taxon>Ecdysozoa</taxon>
        <taxon>Arthropoda</taxon>
        <taxon>Hexapoda</taxon>
        <taxon>Insecta</taxon>
        <taxon>Pterygota</taxon>
        <taxon>Neoptera</taxon>
        <taxon>Endopterygota</taxon>
        <taxon>Diptera</taxon>
        <taxon>Brachycera</taxon>
        <taxon>Muscomorpha</taxon>
        <taxon>Ephydroidea</taxon>
        <taxon>Drosophilidae</taxon>
        <taxon>Drosophila</taxon>
        <taxon>Sophophora</taxon>
    </lineage>
</organism>
<dbReference type="Gene3D" id="1.25.50.20">
    <property type="match status" value="1"/>
</dbReference>
<dbReference type="GO" id="GO:0007618">
    <property type="term" value="P:mating"/>
    <property type="evidence" value="ECO:0007669"/>
    <property type="project" value="EnsemblMetazoa"/>
</dbReference>
<evidence type="ECO:0000256" key="6">
    <source>
        <dbReference type="ARBA" id="ARBA00022723"/>
    </source>
</evidence>
<feature type="binding site" evidence="15">
    <location>
        <position position="348"/>
    </location>
    <ligand>
        <name>Zn(2+)</name>
        <dbReference type="ChEBI" id="CHEBI:29105"/>
        <note>catalytic</note>
    </ligand>
</feature>
<name>B3MSA8_DROAN</name>
<dbReference type="GO" id="GO:0005615">
    <property type="term" value="C:extracellular space"/>
    <property type="evidence" value="ECO:0007669"/>
    <property type="project" value="TreeGrafter"/>
</dbReference>
<keyword evidence="13" id="KW-0449">Lipoprotein</keyword>
<evidence type="ECO:0000259" key="21">
    <source>
        <dbReference type="Pfam" id="PF17900"/>
    </source>
</evidence>
<evidence type="ECO:0000256" key="1">
    <source>
        <dbReference type="ARBA" id="ARBA00004609"/>
    </source>
</evidence>
<dbReference type="GO" id="GO:0008237">
    <property type="term" value="F:metallopeptidase activity"/>
    <property type="evidence" value="ECO:0007669"/>
    <property type="project" value="UniProtKB-KW"/>
</dbReference>
<dbReference type="Pfam" id="PF01433">
    <property type="entry name" value="Peptidase_M1"/>
    <property type="match status" value="1"/>
</dbReference>
<keyword evidence="4" id="KW-0336">GPI-anchor</keyword>
<dbReference type="InParanoid" id="B3MSA8"/>
<keyword evidence="6 15" id="KW-0479">Metal-binding</keyword>
<dbReference type="GO" id="GO:0008270">
    <property type="term" value="F:zinc ion binding"/>
    <property type="evidence" value="ECO:0007669"/>
    <property type="project" value="UniProtKB-UniRule"/>
</dbReference>
<evidence type="ECO:0000256" key="8">
    <source>
        <dbReference type="ARBA" id="ARBA00022801"/>
    </source>
</evidence>
<evidence type="ECO:0000256" key="13">
    <source>
        <dbReference type="ARBA" id="ARBA00023288"/>
    </source>
</evidence>
<evidence type="ECO:0000313" key="23">
    <source>
        <dbReference type="Proteomes" id="UP000007801"/>
    </source>
</evidence>
<evidence type="ECO:0000259" key="19">
    <source>
        <dbReference type="Pfam" id="PF01433"/>
    </source>
</evidence>
<evidence type="ECO:0000256" key="3">
    <source>
        <dbReference type="ARBA" id="ARBA00022475"/>
    </source>
</evidence>
<dbReference type="PANTHER" id="PTHR11533">
    <property type="entry name" value="PROTEASE M1 ZINC METALLOPROTEASE"/>
    <property type="match status" value="1"/>
</dbReference>
<dbReference type="SMR" id="B3MSA8"/>
<evidence type="ECO:0000256" key="16">
    <source>
        <dbReference type="PIRSR" id="PIRSR634016-4"/>
    </source>
</evidence>
<dbReference type="CDD" id="cd09601">
    <property type="entry name" value="M1_APN-Q_like"/>
    <property type="match status" value="1"/>
</dbReference>
<dbReference type="InterPro" id="IPR042097">
    <property type="entry name" value="Aminopeptidase_N-like_N_sf"/>
</dbReference>
<comment type="subcellular location">
    <subcellularLocation>
        <location evidence="1">Cell membrane</location>
        <topology evidence="1">Lipid-anchor</topology>
        <topology evidence="1">GPI-anchor</topology>
    </subcellularLocation>
</comment>
<keyword evidence="23" id="KW-1185">Reference proteome</keyword>
<dbReference type="GO" id="GO:0004177">
    <property type="term" value="F:aminopeptidase activity"/>
    <property type="evidence" value="ECO:0007669"/>
    <property type="project" value="UniProtKB-KW"/>
</dbReference>
<protein>
    <recommendedName>
        <fullName evidence="17">Aminopeptidase</fullName>
        <ecNumber evidence="17">3.4.11.-</ecNumber>
    </recommendedName>
</protein>
<feature type="domain" description="ERAP1-like C-terminal" evidence="20">
    <location>
        <begin position="583"/>
        <end position="783"/>
    </location>
</feature>
<evidence type="ECO:0000256" key="7">
    <source>
        <dbReference type="ARBA" id="ARBA00022729"/>
    </source>
</evidence>
<dbReference type="InterPro" id="IPR045357">
    <property type="entry name" value="Aminopeptidase_N-like_N"/>
</dbReference>
<gene>
    <name evidence="22" type="primary">Dana\GF20832</name>
    <name evidence="22" type="synonym">dana_GLEANR_4080</name>
    <name evidence="22" type="ORF">GF20832</name>
</gene>
<dbReference type="Proteomes" id="UP000007801">
    <property type="component" value="Unassembled WGS sequence"/>
</dbReference>
<feature type="domain" description="Aminopeptidase N-like N-terminal" evidence="21">
    <location>
        <begin position="48"/>
        <end position="235"/>
    </location>
</feature>
<dbReference type="SUPFAM" id="SSF55486">
    <property type="entry name" value="Metalloproteases ('zincins'), catalytic domain"/>
    <property type="match status" value="1"/>
</dbReference>
<dbReference type="EMBL" id="CH902622">
    <property type="protein sequence ID" value="EDV34663.2"/>
    <property type="molecule type" value="Genomic_DNA"/>
</dbReference>
<dbReference type="InterPro" id="IPR024571">
    <property type="entry name" value="ERAP1-like_C_dom"/>
</dbReference>
<evidence type="ECO:0000313" key="22">
    <source>
        <dbReference type="EMBL" id="EDV34663.2"/>
    </source>
</evidence>
<keyword evidence="12" id="KW-0325">Glycoprotein</keyword>
<dbReference type="OrthoDB" id="10031169at2759"/>
<keyword evidence="10 17" id="KW-0482">Metalloprotease</keyword>
<keyword evidence="11" id="KW-0472">Membrane</keyword>
<dbReference type="InterPro" id="IPR034016">
    <property type="entry name" value="M1_APN-typ"/>
</dbReference>
<dbReference type="InterPro" id="IPR027268">
    <property type="entry name" value="Peptidase_M4/M1_CTD_sf"/>
</dbReference>
<dbReference type="HOGENOM" id="CLU_003705_2_0_1"/>
<evidence type="ECO:0000256" key="17">
    <source>
        <dbReference type="RuleBase" id="RU364040"/>
    </source>
</evidence>
<dbReference type="Gene3D" id="2.60.40.1910">
    <property type="match status" value="1"/>
</dbReference>
<dbReference type="GO" id="GO:0005886">
    <property type="term" value="C:plasma membrane"/>
    <property type="evidence" value="ECO:0007669"/>
    <property type="project" value="UniProtKB-SubCell"/>
</dbReference>
<dbReference type="GO" id="GO:0006508">
    <property type="term" value="P:proteolysis"/>
    <property type="evidence" value="ECO:0007669"/>
    <property type="project" value="UniProtKB-KW"/>
</dbReference>
<dbReference type="GeneID" id="6503524"/>
<accession>B3MSA8</accession>
<dbReference type="eggNOG" id="KOG1046">
    <property type="taxonomic scope" value="Eukaryota"/>
</dbReference>
<evidence type="ECO:0000256" key="2">
    <source>
        <dbReference type="ARBA" id="ARBA00010136"/>
    </source>
</evidence>
<keyword evidence="8 17" id="KW-0378">Hydrolase</keyword>
<evidence type="ECO:0000256" key="12">
    <source>
        <dbReference type="ARBA" id="ARBA00023180"/>
    </source>
</evidence>
<keyword evidence="3" id="KW-1003">Cell membrane</keyword>
<dbReference type="Pfam" id="PF17900">
    <property type="entry name" value="Peptidase_M1_N"/>
    <property type="match status" value="1"/>
</dbReference>
<comment type="cofactor">
    <cofactor evidence="15 17">
        <name>Zn(2+)</name>
        <dbReference type="ChEBI" id="CHEBI:29105"/>
    </cofactor>
    <text evidence="15 17">Binds 1 zinc ion per subunit.</text>
</comment>
<dbReference type="Gene3D" id="2.60.40.1730">
    <property type="entry name" value="tricorn interacting facor f3 domain"/>
    <property type="match status" value="1"/>
</dbReference>
<dbReference type="Gene3D" id="1.10.390.10">
    <property type="entry name" value="Neutral Protease Domain 2"/>
    <property type="match status" value="1"/>
</dbReference>
<evidence type="ECO:0000256" key="10">
    <source>
        <dbReference type="ARBA" id="ARBA00023049"/>
    </source>
</evidence>
<sequence>MSTKRWNLVALGCLHLLLIIPNGSPAIRSTRSPVQFNPDKRRVQDIRPLHYNLSLETIVDLENPKGILKGVVTIQLRIWIETRTIVLGVNGLKVGPKIWLIRRNTGGRVTVKTLFKEPNQHQFTIEFNSLLWLGEEYDLILEFSGQMSRTNRGYFTQHYMDENNKEQWVAVTQLAPNMASSVFPCFDASYRTPISLHLAHYRKMQVVSNMPILRTTEHEDLYYVWTTFNETPSMTVQQLSFSINQFKIQDSPESRPSIKTWLRPEKVDQAAYAIGLSPKLIDYFVDLFKMPYPVTKLDQMVLPDIGLHSQDYAGFVSHPESLFLFSEKHATAPSKEEVATHLAKEFAHHWFGNLVHAGVFWLAEGLAGYLAGFAVDQIEPTWRHHETHLATVTFIVLNEDSRASAQPVRFAHGVGPMASELLAYQKCSVLFRMLHSLVGTEVFVNSVRRYMKSSLKESSNQTLLWIYFQGESDRVLSLRQDIRVSPLMESWTLQPGYPLLHVERNYKKREVSIYQQRFLRNPKGSATGRKPINRQHCWYIPLTFTTASKKSWAHTLPSDWLTCSHVSAGDALKLVEVAQPDEWVIFNLRLSAPCRINYDDRNWQLLSEALTGENPTQIDRLSRAQLLDDVLNLAAAGVVGYDLAFSFLRFLKEENEFIVWQAASGNLEWLFRQLQKTPIFIVFKNFMRGILEAKFNEFFQSEESVEPSGGSDNSEKYHMKTIVLHLACETNMAPCEKLAIKLFSQMNVTQNTIPVDQRETIYCTAIRLGTEADWTELRKLYKNLEGIRRADHGSG</sequence>
<keyword evidence="17" id="KW-0031">Aminopeptidase</keyword>
<feature type="active site" description="Proton acceptor" evidence="14">
    <location>
        <position position="345"/>
    </location>
</feature>
<keyword evidence="7 18" id="KW-0732">Signal</keyword>
<dbReference type="GO" id="GO:0005737">
    <property type="term" value="C:cytoplasm"/>
    <property type="evidence" value="ECO:0007669"/>
    <property type="project" value="TreeGrafter"/>
</dbReference>
<feature type="signal peptide" evidence="18">
    <location>
        <begin position="1"/>
        <end position="26"/>
    </location>
</feature>
<dbReference type="EC" id="3.4.11.-" evidence="17"/>
<dbReference type="GO" id="GO:0098552">
    <property type="term" value="C:side of membrane"/>
    <property type="evidence" value="ECO:0007669"/>
    <property type="project" value="UniProtKB-KW"/>
</dbReference>
<dbReference type="STRING" id="7217.B3MSA8"/>
<evidence type="ECO:0000256" key="11">
    <source>
        <dbReference type="ARBA" id="ARBA00023136"/>
    </source>
</evidence>
<keyword evidence="9 15" id="KW-0862">Zinc</keyword>
<proteinExistence type="inferred from homology"/>
<dbReference type="InterPro" id="IPR050344">
    <property type="entry name" value="Peptidase_M1_aminopeptidases"/>
</dbReference>
<dbReference type="FunCoup" id="B3MSA8">
    <property type="interactions" value="68"/>
</dbReference>
<evidence type="ECO:0000256" key="14">
    <source>
        <dbReference type="PIRSR" id="PIRSR634016-1"/>
    </source>
</evidence>
<feature type="site" description="Transition state stabilizer" evidence="16">
    <location>
        <position position="424"/>
    </location>
</feature>
<evidence type="ECO:0000256" key="5">
    <source>
        <dbReference type="ARBA" id="ARBA00022670"/>
    </source>
</evidence>
<dbReference type="SUPFAM" id="SSF63737">
    <property type="entry name" value="Leukotriene A4 hydrolase N-terminal domain"/>
    <property type="match status" value="1"/>
</dbReference>
<feature type="chain" id="PRO_5006454924" description="Aminopeptidase" evidence="18">
    <location>
        <begin position="27"/>
        <end position="795"/>
    </location>
</feature>
<reference evidence="22 23" key="1">
    <citation type="journal article" date="2007" name="Nature">
        <title>Evolution of genes and genomes on the Drosophila phylogeny.</title>
        <authorList>
            <consortium name="Drosophila 12 Genomes Consortium"/>
            <person name="Clark A.G."/>
            <person name="Eisen M.B."/>
            <person name="Smith D.R."/>
            <person name="Bergman C.M."/>
            <person name="Oliver B."/>
            <person name="Markow T.A."/>
            <person name="Kaufman T.C."/>
            <person name="Kellis M."/>
            <person name="Gelbart W."/>
            <person name="Iyer V.N."/>
            <person name="Pollard D.A."/>
            <person name="Sackton T.B."/>
            <person name="Larracuente A.M."/>
            <person name="Singh N.D."/>
            <person name="Abad J.P."/>
            <person name="Abt D.N."/>
            <person name="Adryan B."/>
            <person name="Aguade M."/>
            <person name="Akashi H."/>
            <person name="Anderson W.W."/>
            <person name="Aquadro C.F."/>
            <person name="Ardell D.H."/>
            <person name="Arguello R."/>
            <person name="Artieri C.G."/>
            <person name="Barbash D.A."/>
            <person name="Barker D."/>
            <person name="Barsanti P."/>
            <person name="Batterham P."/>
            <person name="Batzoglou S."/>
            <person name="Begun D."/>
            <person name="Bhutkar A."/>
            <person name="Blanco E."/>
            <person name="Bosak S.A."/>
            <person name="Bradley R.K."/>
            <person name="Brand A.D."/>
            <person name="Brent M.R."/>
            <person name="Brooks A.N."/>
            <person name="Brown R.H."/>
            <person name="Butlin R.K."/>
            <person name="Caggese C."/>
            <person name="Calvi B.R."/>
            <person name="Bernardo de Carvalho A."/>
            <person name="Caspi A."/>
            <person name="Castrezana S."/>
            <person name="Celniker S.E."/>
            <person name="Chang J.L."/>
            <person name="Chapple C."/>
            <person name="Chatterji S."/>
            <person name="Chinwalla A."/>
            <person name="Civetta A."/>
            <person name="Clifton S.W."/>
            <person name="Comeron J.M."/>
            <person name="Costello J.C."/>
            <person name="Coyne J.A."/>
            <person name="Daub J."/>
            <person name="David R.G."/>
            <person name="Delcher A.L."/>
            <person name="Delehaunty K."/>
            <person name="Do C.B."/>
            <person name="Ebling H."/>
            <person name="Edwards K."/>
            <person name="Eickbush T."/>
            <person name="Evans J.D."/>
            <person name="Filipski A."/>
            <person name="Findeiss S."/>
            <person name="Freyhult E."/>
            <person name="Fulton L."/>
            <person name="Fulton R."/>
            <person name="Garcia A.C."/>
            <person name="Gardiner A."/>
            <person name="Garfield D.A."/>
            <person name="Garvin B.E."/>
            <person name="Gibson G."/>
            <person name="Gilbert D."/>
            <person name="Gnerre S."/>
            <person name="Godfrey J."/>
            <person name="Good R."/>
            <person name="Gotea V."/>
            <person name="Gravely B."/>
            <person name="Greenberg A.J."/>
            <person name="Griffiths-Jones S."/>
            <person name="Gross S."/>
            <person name="Guigo R."/>
            <person name="Gustafson E.A."/>
            <person name="Haerty W."/>
            <person name="Hahn M.W."/>
            <person name="Halligan D.L."/>
            <person name="Halpern A.L."/>
            <person name="Halter G.M."/>
            <person name="Han M.V."/>
            <person name="Heger A."/>
            <person name="Hillier L."/>
            <person name="Hinrichs A.S."/>
            <person name="Holmes I."/>
            <person name="Hoskins R.A."/>
            <person name="Hubisz M.J."/>
            <person name="Hultmark D."/>
            <person name="Huntley M.A."/>
            <person name="Jaffe D.B."/>
            <person name="Jagadeeshan S."/>
            <person name="Jeck W.R."/>
            <person name="Johnson J."/>
            <person name="Jones C.D."/>
            <person name="Jordan W.C."/>
            <person name="Karpen G.H."/>
            <person name="Kataoka E."/>
            <person name="Keightley P.D."/>
            <person name="Kheradpour P."/>
            <person name="Kirkness E.F."/>
            <person name="Koerich L.B."/>
            <person name="Kristiansen K."/>
            <person name="Kudrna D."/>
            <person name="Kulathinal R.J."/>
            <person name="Kumar S."/>
            <person name="Kwok R."/>
            <person name="Lander E."/>
            <person name="Langley C.H."/>
            <person name="Lapoint R."/>
            <person name="Lazzaro B.P."/>
            <person name="Lee S.J."/>
            <person name="Levesque L."/>
            <person name="Li R."/>
            <person name="Lin C.F."/>
            <person name="Lin M.F."/>
            <person name="Lindblad-Toh K."/>
            <person name="Llopart A."/>
            <person name="Long M."/>
            <person name="Low L."/>
            <person name="Lozovsky E."/>
            <person name="Lu J."/>
            <person name="Luo M."/>
            <person name="Machado C.A."/>
            <person name="Makalowski W."/>
            <person name="Marzo M."/>
            <person name="Matsuda M."/>
            <person name="Matzkin L."/>
            <person name="McAllister B."/>
            <person name="McBride C.S."/>
            <person name="McKernan B."/>
            <person name="McKernan K."/>
            <person name="Mendez-Lago M."/>
            <person name="Minx P."/>
            <person name="Mollenhauer M.U."/>
            <person name="Montooth K."/>
            <person name="Mount S.M."/>
            <person name="Mu X."/>
            <person name="Myers E."/>
            <person name="Negre B."/>
            <person name="Newfeld S."/>
            <person name="Nielsen R."/>
            <person name="Noor M.A."/>
            <person name="O'Grady P."/>
            <person name="Pachter L."/>
            <person name="Papaceit M."/>
            <person name="Parisi M.J."/>
            <person name="Parisi M."/>
            <person name="Parts L."/>
            <person name="Pedersen J.S."/>
            <person name="Pesole G."/>
            <person name="Phillippy A.M."/>
            <person name="Ponting C.P."/>
            <person name="Pop M."/>
            <person name="Porcelli D."/>
            <person name="Powell J.R."/>
            <person name="Prohaska S."/>
            <person name="Pruitt K."/>
            <person name="Puig M."/>
            <person name="Quesneville H."/>
            <person name="Ram K.R."/>
            <person name="Rand D."/>
            <person name="Rasmussen M.D."/>
            <person name="Reed L.K."/>
            <person name="Reenan R."/>
            <person name="Reily A."/>
            <person name="Remington K.A."/>
            <person name="Rieger T.T."/>
            <person name="Ritchie M.G."/>
            <person name="Robin C."/>
            <person name="Rogers Y.H."/>
            <person name="Rohde C."/>
            <person name="Rozas J."/>
            <person name="Rubenfield M.J."/>
            <person name="Ruiz A."/>
            <person name="Russo S."/>
            <person name="Salzberg S.L."/>
            <person name="Sanchez-Gracia A."/>
            <person name="Saranga D.J."/>
            <person name="Sato H."/>
            <person name="Schaeffer S.W."/>
            <person name="Schatz M.C."/>
            <person name="Schlenke T."/>
            <person name="Schwartz R."/>
            <person name="Segarra C."/>
            <person name="Singh R.S."/>
            <person name="Sirot L."/>
            <person name="Sirota M."/>
            <person name="Sisneros N.B."/>
            <person name="Smith C.D."/>
            <person name="Smith T.F."/>
            <person name="Spieth J."/>
            <person name="Stage D.E."/>
            <person name="Stark A."/>
            <person name="Stephan W."/>
            <person name="Strausberg R.L."/>
            <person name="Strempel S."/>
            <person name="Sturgill D."/>
            <person name="Sutton G."/>
            <person name="Sutton G.G."/>
            <person name="Tao W."/>
            <person name="Teichmann S."/>
            <person name="Tobari Y.N."/>
            <person name="Tomimura Y."/>
            <person name="Tsolas J.M."/>
            <person name="Valente V.L."/>
            <person name="Venter E."/>
            <person name="Venter J.C."/>
            <person name="Vicario S."/>
            <person name="Vieira F.G."/>
            <person name="Vilella A.J."/>
            <person name="Villasante A."/>
            <person name="Walenz B."/>
            <person name="Wang J."/>
            <person name="Wasserman M."/>
            <person name="Watts T."/>
            <person name="Wilson D."/>
            <person name="Wilson R.K."/>
            <person name="Wing R.A."/>
            <person name="Wolfner M.F."/>
            <person name="Wong A."/>
            <person name="Wong G.K."/>
            <person name="Wu C.I."/>
            <person name="Wu G."/>
            <person name="Yamamoto D."/>
            <person name="Yang H.P."/>
            <person name="Yang S.P."/>
            <person name="Yorke J.A."/>
            <person name="Yoshida K."/>
            <person name="Zdobnov E."/>
            <person name="Zhang P."/>
            <person name="Zhang Y."/>
            <person name="Zimin A.V."/>
            <person name="Baldwin J."/>
            <person name="Abdouelleil A."/>
            <person name="Abdulkadir J."/>
            <person name="Abebe A."/>
            <person name="Abera B."/>
            <person name="Abreu J."/>
            <person name="Acer S.C."/>
            <person name="Aftuck L."/>
            <person name="Alexander A."/>
            <person name="An P."/>
            <person name="Anderson E."/>
            <person name="Anderson S."/>
            <person name="Arachi H."/>
            <person name="Azer M."/>
            <person name="Bachantsang P."/>
            <person name="Barry A."/>
            <person name="Bayul T."/>
            <person name="Berlin A."/>
            <person name="Bessette D."/>
            <person name="Bloom T."/>
            <person name="Blye J."/>
            <person name="Boguslavskiy L."/>
            <person name="Bonnet C."/>
            <person name="Boukhgalter B."/>
            <person name="Bourzgui I."/>
            <person name="Brown A."/>
            <person name="Cahill P."/>
            <person name="Channer S."/>
            <person name="Cheshatsang Y."/>
            <person name="Chuda L."/>
            <person name="Citroen M."/>
            <person name="Collymore A."/>
            <person name="Cooke P."/>
            <person name="Costello M."/>
            <person name="D'Aco K."/>
            <person name="Daza R."/>
            <person name="De Haan G."/>
            <person name="DeGray S."/>
            <person name="DeMaso C."/>
            <person name="Dhargay N."/>
            <person name="Dooley K."/>
            <person name="Dooley E."/>
            <person name="Doricent M."/>
            <person name="Dorje P."/>
            <person name="Dorjee K."/>
            <person name="Dupes A."/>
            <person name="Elong R."/>
            <person name="Falk J."/>
            <person name="Farina A."/>
            <person name="Faro S."/>
            <person name="Ferguson D."/>
            <person name="Fisher S."/>
            <person name="Foley C.D."/>
            <person name="Franke A."/>
            <person name="Friedrich D."/>
            <person name="Gadbois L."/>
            <person name="Gearin G."/>
            <person name="Gearin C.R."/>
            <person name="Giannoukos G."/>
            <person name="Goode T."/>
            <person name="Graham J."/>
            <person name="Grandbois E."/>
            <person name="Grewal S."/>
            <person name="Gyaltsen K."/>
            <person name="Hafez N."/>
            <person name="Hagos B."/>
            <person name="Hall J."/>
            <person name="Henson C."/>
            <person name="Hollinger A."/>
            <person name="Honan T."/>
            <person name="Huard M.D."/>
            <person name="Hughes L."/>
            <person name="Hurhula B."/>
            <person name="Husby M.E."/>
            <person name="Kamat A."/>
            <person name="Kanga B."/>
            <person name="Kashin S."/>
            <person name="Khazanovich D."/>
            <person name="Kisner P."/>
            <person name="Lance K."/>
            <person name="Lara M."/>
            <person name="Lee W."/>
            <person name="Lennon N."/>
            <person name="Letendre F."/>
            <person name="LeVine R."/>
            <person name="Lipovsky A."/>
            <person name="Liu X."/>
            <person name="Liu J."/>
            <person name="Liu S."/>
            <person name="Lokyitsang T."/>
            <person name="Lokyitsang Y."/>
            <person name="Lubonja R."/>
            <person name="Lui A."/>
            <person name="MacDonald P."/>
            <person name="Magnisalis V."/>
            <person name="Maru K."/>
            <person name="Matthews C."/>
            <person name="McCusker W."/>
            <person name="McDonough S."/>
            <person name="Mehta T."/>
            <person name="Meldrim J."/>
            <person name="Meneus L."/>
            <person name="Mihai O."/>
            <person name="Mihalev A."/>
            <person name="Mihova T."/>
            <person name="Mittelman R."/>
            <person name="Mlenga V."/>
            <person name="Montmayeur A."/>
            <person name="Mulrain L."/>
            <person name="Navidi A."/>
            <person name="Naylor J."/>
            <person name="Negash T."/>
            <person name="Nguyen T."/>
            <person name="Nguyen N."/>
            <person name="Nicol R."/>
            <person name="Norbu C."/>
            <person name="Norbu N."/>
            <person name="Novod N."/>
            <person name="O'Neill B."/>
            <person name="Osman S."/>
            <person name="Markiewicz E."/>
            <person name="Oyono O.L."/>
            <person name="Patti C."/>
            <person name="Phunkhang P."/>
            <person name="Pierre F."/>
            <person name="Priest M."/>
            <person name="Raghuraman S."/>
            <person name="Rege F."/>
            <person name="Reyes R."/>
            <person name="Rise C."/>
            <person name="Rogov P."/>
            <person name="Ross K."/>
            <person name="Ryan E."/>
            <person name="Settipalli S."/>
            <person name="Shea T."/>
            <person name="Sherpa N."/>
            <person name="Shi L."/>
            <person name="Shih D."/>
            <person name="Sparrow T."/>
            <person name="Spaulding J."/>
            <person name="Stalker J."/>
            <person name="Stange-Thomann N."/>
            <person name="Stavropoulos S."/>
            <person name="Stone C."/>
            <person name="Strader C."/>
            <person name="Tesfaye S."/>
            <person name="Thomson T."/>
            <person name="Thoulutsang Y."/>
            <person name="Thoulutsang D."/>
            <person name="Topham K."/>
            <person name="Topping I."/>
            <person name="Tsamla T."/>
            <person name="Vassiliev H."/>
            <person name="Vo A."/>
            <person name="Wangchuk T."/>
            <person name="Wangdi T."/>
            <person name="Weiand M."/>
            <person name="Wilkinson J."/>
            <person name="Wilson A."/>
            <person name="Yadav S."/>
            <person name="Young G."/>
            <person name="Yu Q."/>
            <person name="Zembek L."/>
            <person name="Zhong D."/>
            <person name="Zimmer A."/>
            <person name="Zwirko Z."/>
            <person name="Jaffe D.B."/>
            <person name="Alvarez P."/>
            <person name="Brockman W."/>
            <person name="Butler J."/>
            <person name="Chin C."/>
            <person name="Gnerre S."/>
            <person name="Grabherr M."/>
            <person name="Kleber M."/>
            <person name="Mauceli E."/>
            <person name="MacCallum I."/>
        </authorList>
    </citation>
    <scope>NUCLEOTIDE SEQUENCE [LARGE SCALE GENOMIC DNA]</scope>
    <source>
        <strain evidence="23">Tucson 14024-0371.13</strain>
    </source>
</reference>
<evidence type="ECO:0000259" key="20">
    <source>
        <dbReference type="Pfam" id="PF11838"/>
    </source>
</evidence>
<dbReference type="KEGG" id="dan:6503524"/>
<comment type="similarity">
    <text evidence="2 17">Belongs to the peptidase M1 family.</text>
</comment>
<evidence type="ECO:0000256" key="9">
    <source>
        <dbReference type="ARBA" id="ARBA00022833"/>
    </source>
</evidence>
<evidence type="ECO:0000256" key="4">
    <source>
        <dbReference type="ARBA" id="ARBA00022622"/>
    </source>
</evidence>
<evidence type="ECO:0000256" key="18">
    <source>
        <dbReference type="SAM" id="SignalP"/>
    </source>
</evidence>
<feature type="binding site" evidence="15">
    <location>
        <position position="364"/>
    </location>
    <ligand>
        <name>Zn(2+)</name>
        <dbReference type="ChEBI" id="CHEBI:29105"/>
        <note>catalytic</note>
    </ligand>
</feature>
<dbReference type="PANTHER" id="PTHR11533:SF253">
    <property type="entry name" value="AMINOPEPTIDASE-RELATED"/>
    <property type="match status" value="1"/>
</dbReference>